<evidence type="ECO:0000313" key="4">
    <source>
        <dbReference type="EMBL" id="QNP43280.1"/>
    </source>
</evidence>
<dbReference type="PROSITE" id="PS51186">
    <property type="entry name" value="GNAT"/>
    <property type="match status" value="1"/>
</dbReference>
<gene>
    <name evidence="4" type="ORF">H9L15_15490</name>
</gene>
<dbReference type="Proteomes" id="UP000516134">
    <property type="component" value="Chromosome"/>
</dbReference>
<organism evidence="4 5">
    <name type="scientific">Sphingomonas daechungensis</name>
    <dbReference type="NCBI Taxonomy" id="1176646"/>
    <lineage>
        <taxon>Bacteria</taxon>
        <taxon>Pseudomonadati</taxon>
        <taxon>Pseudomonadota</taxon>
        <taxon>Alphaproteobacteria</taxon>
        <taxon>Sphingomonadales</taxon>
        <taxon>Sphingomonadaceae</taxon>
        <taxon>Sphingomonas</taxon>
    </lineage>
</organism>
<evidence type="ECO:0000313" key="5">
    <source>
        <dbReference type="Proteomes" id="UP000516134"/>
    </source>
</evidence>
<dbReference type="CDD" id="cd04301">
    <property type="entry name" value="NAT_SF"/>
    <property type="match status" value="1"/>
</dbReference>
<evidence type="ECO:0000256" key="2">
    <source>
        <dbReference type="ARBA" id="ARBA00023315"/>
    </source>
</evidence>
<feature type="domain" description="N-acetyltransferase" evidence="3">
    <location>
        <begin position="1"/>
        <end position="88"/>
    </location>
</feature>
<dbReference type="InterPro" id="IPR000182">
    <property type="entry name" value="GNAT_dom"/>
</dbReference>
<protein>
    <submittedName>
        <fullName evidence="4">GNAT family N-acetyltransferase</fullName>
    </submittedName>
</protein>
<reference evidence="4 5" key="1">
    <citation type="submission" date="2020-08" db="EMBL/GenBank/DDBJ databases">
        <title>Genome sequence of Sphingomonas daechungensis KACC 18115T.</title>
        <authorList>
            <person name="Hyun D.-W."/>
            <person name="Bae J.-W."/>
        </authorList>
    </citation>
    <scope>NUCLEOTIDE SEQUENCE [LARGE SCALE GENOMIC DNA]</scope>
    <source>
        <strain evidence="4 5">KACC 18115</strain>
    </source>
</reference>
<sequence length="88" mass="9829">MIGMCGLSAMVTVHRPAPVGRVSVMIVDESYRGRGIGALLMAEAEKRLSAHGCHILEVTSNVSRERAHQFYEKLGYERTSYRFMKTLA</sequence>
<dbReference type="PANTHER" id="PTHR43877">
    <property type="entry name" value="AMINOALKYLPHOSPHONATE N-ACETYLTRANSFERASE-RELATED-RELATED"/>
    <property type="match status" value="1"/>
</dbReference>
<dbReference type="EMBL" id="CP060780">
    <property type="protein sequence ID" value="QNP43280.1"/>
    <property type="molecule type" value="Genomic_DNA"/>
</dbReference>
<dbReference type="InterPro" id="IPR016181">
    <property type="entry name" value="Acyl_CoA_acyltransferase"/>
</dbReference>
<keyword evidence="5" id="KW-1185">Reference proteome</keyword>
<dbReference type="Gene3D" id="3.40.630.30">
    <property type="match status" value="1"/>
</dbReference>
<evidence type="ECO:0000256" key="1">
    <source>
        <dbReference type="ARBA" id="ARBA00022679"/>
    </source>
</evidence>
<accession>A0ABX6T0R1</accession>
<keyword evidence="2" id="KW-0012">Acyltransferase</keyword>
<proteinExistence type="predicted"/>
<dbReference type="Pfam" id="PF00583">
    <property type="entry name" value="Acetyltransf_1"/>
    <property type="match status" value="1"/>
</dbReference>
<dbReference type="SUPFAM" id="SSF55729">
    <property type="entry name" value="Acyl-CoA N-acyltransferases (Nat)"/>
    <property type="match status" value="1"/>
</dbReference>
<name>A0ABX6T0R1_9SPHN</name>
<keyword evidence="1" id="KW-0808">Transferase</keyword>
<evidence type="ECO:0000259" key="3">
    <source>
        <dbReference type="PROSITE" id="PS51186"/>
    </source>
</evidence>
<dbReference type="PANTHER" id="PTHR43877:SF2">
    <property type="entry name" value="AMINOALKYLPHOSPHONATE N-ACETYLTRANSFERASE-RELATED"/>
    <property type="match status" value="1"/>
</dbReference>
<dbReference type="InterPro" id="IPR050832">
    <property type="entry name" value="Bact_Acetyltransf"/>
</dbReference>